<dbReference type="GO" id="GO:0032993">
    <property type="term" value="C:protein-DNA complex"/>
    <property type="evidence" value="ECO:0007669"/>
    <property type="project" value="TreeGrafter"/>
</dbReference>
<dbReference type="STRING" id="366522.GCA_001548055_02089"/>
<name>A0A2D3WB29_9BACT</name>
<sequence length="213" mass="24771">MKILLLEDNARLNATIVKRLEAKGYRVDAFMDGKKAYEALDSGYMCFILDINVPNLDGIELLKKIRDFYRETPVIIISSSIELEVIKDAYNFGCNDFLKKPFFIDELEIKIEKFCNIRHDIVNLGEACCFDFKSSLLRIGEHEEHLSRKEKLLLNLLISEKGKVVTFDKIQAMVWEGNFTSLDSIRSLMRRVRKKLPFECIETVVDVGYILRY</sequence>
<dbReference type="InterPro" id="IPR036388">
    <property type="entry name" value="WH-like_DNA-bd_sf"/>
</dbReference>
<dbReference type="InterPro" id="IPR011006">
    <property type="entry name" value="CheY-like_superfamily"/>
</dbReference>
<dbReference type="SMART" id="SM00448">
    <property type="entry name" value="REC"/>
    <property type="match status" value="1"/>
</dbReference>
<dbReference type="GO" id="GO:0005829">
    <property type="term" value="C:cytosol"/>
    <property type="evidence" value="ECO:0007669"/>
    <property type="project" value="TreeGrafter"/>
</dbReference>
<evidence type="ECO:0000256" key="6">
    <source>
        <dbReference type="PROSITE-ProRule" id="PRU00169"/>
    </source>
</evidence>
<keyword evidence="1 6" id="KW-0597">Phosphoprotein</keyword>
<keyword evidence="4 7" id="KW-0238">DNA-binding</keyword>
<dbReference type="PANTHER" id="PTHR48111:SF21">
    <property type="entry name" value="DNA-BINDING DUAL MASTER TRANSCRIPTIONAL REGULATOR RPAA"/>
    <property type="match status" value="1"/>
</dbReference>
<dbReference type="InterPro" id="IPR016032">
    <property type="entry name" value="Sig_transdc_resp-reg_C-effctor"/>
</dbReference>
<dbReference type="PROSITE" id="PS50110">
    <property type="entry name" value="RESPONSE_REGULATORY"/>
    <property type="match status" value="1"/>
</dbReference>
<evidence type="ECO:0000259" key="9">
    <source>
        <dbReference type="PROSITE" id="PS51755"/>
    </source>
</evidence>
<dbReference type="PANTHER" id="PTHR48111">
    <property type="entry name" value="REGULATOR OF RPOS"/>
    <property type="match status" value="1"/>
</dbReference>
<dbReference type="AlphaFoldDB" id="A0A2D3WB29"/>
<dbReference type="GO" id="GO:0000976">
    <property type="term" value="F:transcription cis-regulatory region binding"/>
    <property type="evidence" value="ECO:0007669"/>
    <property type="project" value="TreeGrafter"/>
</dbReference>
<dbReference type="Proteomes" id="UP000231638">
    <property type="component" value="Unassembled WGS sequence"/>
</dbReference>
<evidence type="ECO:0000256" key="2">
    <source>
        <dbReference type="ARBA" id="ARBA00023012"/>
    </source>
</evidence>
<evidence type="ECO:0000313" key="11">
    <source>
        <dbReference type="Proteomes" id="UP000231638"/>
    </source>
</evidence>
<evidence type="ECO:0000256" key="7">
    <source>
        <dbReference type="PROSITE-ProRule" id="PRU01091"/>
    </source>
</evidence>
<dbReference type="GO" id="GO:0000156">
    <property type="term" value="F:phosphorelay response regulator activity"/>
    <property type="evidence" value="ECO:0007669"/>
    <property type="project" value="TreeGrafter"/>
</dbReference>
<proteinExistence type="predicted"/>
<dbReference type="PROSITE" id="PS51755">
    <property type="entry name" value="OMPR_PHOB"/>
    <property type="match status" value="1"/>
</dbReference>
<dbReference type="Gene3D" id="3.40.50.2300">
    <property type="match status" value="1"/>
</dbReference>
<evidence type="ECO:0000256" key="1">
    <source>
        <dbReference type="ARBA" id="ARBA00022553"/>
    </source>
</evidence>
<evidence type="ECO:0000256" key="4">
    <source>
        <dbReference type="ARBA" id="ARBA00023125"/>
    </source>
</evidence>
<dbReference type="InterPro" id="IPR039420">
    <property type="entry name" value="WalR-like"/>
</dbReference>
<dbReference type="Pfam" id="PF00486">
    <property type="entry name" value="Trans_reg_C"/>
    <property type="match status" value="1"/>
</dbReference>
<accession>A0A2D3WB29</accession>
<feature type="modified residue" description="4-aspartylphosphate" evidence="6">
    <location>
        <position position="50"/>
    </location>
</feature>
<comment type="caution">
    <text evidence="10">The sequence shown here is derived from an EMBL/GenBank/DDBJ whole genome shotgun (WGS) entry which is preliminary data.</text>
</comment>
<protein>
    <submittedName>
        <fullName evidence="10">DNA-binding response regulator</fullName>
    </submittedName>
</protein>
<keyword evidence="3" id="KW-0805">Transcription regulation</keyword>
<keyword evidence="2" id="KW-0902">Two-component regulatory system</keyword>
<feature type="domain" description="OmpR/PhoB-type" evidence="9">
    <location>
        <begin position="119"/>
        <end position="213"/>
    </location>
</feature>
<reference evidence="10 11" key="1">
    <citation type="journal article" date="2017" name="Front. Microbiol.">
        <title>Comparative Genomic Analysis of the Class Epsilonproteobacteria and Proposed Reclassification to Epsilonbacteraeota (phyl. nov.).</title>
        <authorList>
            <person name="Waite D.W."/>
            <person name="Vanwonterghem I."/>
            <person name="Rinke C."/>
            <person name="Parks D.H."/>
            <person name="Zhang Y."/>
            <person name="Takai K."/>
            <person name="Sievert S.M."/>
            <person name="Simon J."/>
            <person name="Campbell B.J."/>
            <person name="Hanson T.E."/>
            <person name="Woyke T."/>
            <person name="Klotz M.G."/>
            <person name="Hugenholtz P."/>
        </authorList>
    </citation>
    <scope>NUCLEOTIDE SEQUENCE [LARGE SCALE GENOMIC DNA]</scope>
    <source>
        <strain evidence="10">UBA11420</strain>
    </source>
</reference>
<dbReference type="CDD" id="cd00383">
    <property type="entry name" value="trans_reg_C"/>
    <property type="match status" value="1"/>
</dbReference>
<dbReference type="SMART" id="SM00862">
    <property type="entry name" value="Trans_reg_C"/>
    <property type="match status" value="1"/>
</dbReference>
<gene>
    <name evidence="10" type="ORF">CFH80_07565</name>
</gene>
<dbReference type="InterPro" id="IPR001789">
    <property type="entry name" value="Sig_transdc_resp-reg_receiver"/>
</dbReference>
<evidence type="ECO:0000256" key="5">
    <source>
        <dbReference type="ARBA" id="ARBA00023163"/>
    </source>
</evidence>
<dbReference type="EMBL" id="DLUG01000198">
    <property type="protein sequence ID" value="DAB35927.1"/>
    <property type="molecule type" value="Genomic_DNA"/>
</dbReference>
<dbReference type="SUPFAM" id="SSF46894">
    <property type="entry name" value="C-terminal effector domain of the bipartite response regulators"/>
    <property type="match status" value="1"/>
</dbReference>
<dbReference type="Gene3D" id="1.10.10.10">
    <property type="entry name" value="Winged helix-like DNA-binding domain superfamily/Winged helix DNA-binding domain"/>
    <property type="match status" value="1"/>
</dbReference>
<dbReference type="GO" id="GO:0006355">
    <property type="term" value="P:regulation of DNA-templated transcription"/>
    <property type="evidence" value="ECO:0007669"/>
    <property type="project" value="InterPro"/>
</dbReference>
<feature type="domain" description="Response regulatory" evidence="8">
    <location>
        <begin position="2"/>
        <end position="115"/>
    </location>
</feature>
<evidence type="ECO:0000313" key="10">
    <source>
        <dbReference type="EMBL" id="DAB35927.1"/>
    </source>
</evidence>
<feature type="DNA-binding region" description="OmpR/PhoB-type" evidence="7">
    <location>
        <begin position="119"/>
        <end position="213"/>
    </location>
</feature>
<evidence type="ECO:0000259" key="8">
    <source>
        <dbReference type="PROSITE" id="PS50110"/>
    </source>
</evidence>
<evidence type="ECO:0000256" key="3">
    <source>
        <dbReference type="ARBA" id="ARBA00023015"/>
    </source>
</evidence>
<keyword evidence="5" id="KW-0804">Transcription</keyword>
<organism evidence="10 11">
    <name type="scientific">Sulfurospirillum cavolei</name>
    <dbReference type="NCBI Taxonomy" id="366522"/>
    <lineage>
        <taxon>Bacteria</taxon>
        <taxon>Pseudomonadati</taxon>
        <taxon>Campylobacterota</taxon>
        <taxon>Epsilonproteobacteria</taxon>
        <taxon>Campylobacterales</taxon>
        <taxon>Sulfurospirillaceae</taxon>
        <taxon>Sulfurospirillum</taxon>
    </lineage>
</organism>
<dbReference type="Pfam" id="PF00072">
    <property type="entry name" value="Response_reg"/>
    <property type="match status" value="1"/>
</dbReference>
<dbReference type="RefSeq" id="WP_039672357.1">
    <property type="nucleotide sequence ID" value="NZ_CAXYUJ010000003.1"/>
</dbReference>
<dbReference type="SUPFAM" id="SSF52172">
    <property type="entry name" value="CheY-like"/>
    <property type="match status" value="1"/>
</dbReference>
<dbReference type="InterPro" id="IPR001867">
    <property type="entry name" value="OmpR/PhoB-type_DNA-bd"/>
</dbReference>